<dbReference type="SUPFAM" id="SSF51445">
    <property type="entry name" value="(Trans)glycosidases"/>
    <property type="match status" value="1"/>
</dbReference>
<evidence type="ECO:0000313" key="2">
    <source>
        <dbReference type="EMBL" id="KAK0061402.1"/>
    </source>
</evidence>
<dbReference type="EMBL" id="JASAOG010000030">
    <property type="protein sequence ID" value="KAK0061402.1"/>
    <property type="molecule type" value="Genomic_DNA"/>
</dbReference>
<dbReference type="GO" id="GO:0005975">
    <property type="term" value="P:carbohydrate metabolic process"/>
    <property type="evidence" value="ECO:0007669"/>
    <property type="project" value="InterPro"/>
</dbReference>
<dbReference type="InterPro" id="IPR050314">
    <property type="entry name" value="Glycosyl_Hydrlase_18"/>
</dbReference>
<dbReference type="Gene3D" id="3.20.20.80">
    <property type="entry name" value="Glycosidases"/>
    <property type="match status" value="2"/>
</dbReference>
<organism evidence="2 3">
    <name type="scientific">Biomphalaria pfeifferi</name>
    <name type="common">Bloodfluke planorb</name>
    <name type="synonym">Freshwater snail</name>
    <dbReference type="NCBI Taxonomy" id="112525"/>
    <lineage>
        <taxon>Eukaryota</taxon>
        <taxon>Metazoa</taxon>
        <taxon>Spiralia</taxon>
        <taxon>Lophotrochozoa</taxon>
        <taxon>Mollusca</taxon>
        <taxon>Gastropoda</taxon>
        <taxon>Heterobranchia</taxon>
        <taxon>Euthyneura</taxon>
        <taxon>Panpulmonata</taxon>
        <taxon>Hygrophila</taxon>
        <taxon>Lymnaeoidea</taxon>
        <taxon>Planorbidae</taxon>
        <taxon>Biomphalaria</taxon>
    </lineage>
</organism>
<dbReference type="GO" id="GO:0008061">
    <property type="term" value="F:chitin binding"/>
    <property type="evidence" value="ECO:0007669"/>
    <property type="project" value="InterPro"/>
</dbReference>
<reference evidence="2" key="2">
    <citation type="submission" date="2023-04" db="EMBL/GenBank/DDBJ databases">
        <authorList>
            <person name="Bu L."/>
            <person name="Lu L."/>
            <person name="Laidemitt M.R."/>
            <person name="Zhang S.M."/>
            <person name="Mutuku M."/>
            <person name="Mkoji G."/>
            <person name="Steinauer M."/>
            <person name="Loker E.S."/>
        </authorList>
    </citation>
    <scope>NUCLEOTIDE SEQUENCE</scope>
    <source>
        <strain evidence="2">KasaAsao</strain>
        <tissue evidence="2">Whole Snail</tissue>
    </source>
</reference>
<reference evidence="2" key="1">
    <citation type="journal article" date="2023" name="PLoS Negl. Trop. Dis.">
        <title>A genome sequence for Biomphalaria pfeifferi, the major vector snail for the human-infecting parasite Schistosoma mansoni.</title>
        <authorList>
            <person name="Bu L."/>
            <person name="Lu L."/>
            <person name="Laidemitt M.R."/>
            <person name="Zhang S.M."/>
            <person name="Mutuku M."/>
            <person name="Mkoji G."/>
            <person name="Steinauer M."/>
            <person name="Loker E.S."/>
        </authorList>
    </citation>
    <scope>NUCLEOTIDE SEQUENCE</scope>
    <source>
        <strain evidence="2">KasaAsao</strain>
    </source>
</reference>
<dbReference type="SUPFAM" id="SSF54556">
    <property type="entry name" value="Chitinase insertion domain"/>
    <property type="match status" value="1"/>
</dbReference>
<dbReference type="PANTHER" id="PTHR11177">
    <property type="entry name" value="CHITINASE"/>
    <property type="match status" value="1"/>
</dbReference>
<dbReference type="Proteomes" id="UP001233172">
    <property type="component" value="Unassembled WGS sequence"/>
</dbReference>
<name>A0AAD8BWK9_BIOPF</name>
<comment type="caution">
    <text evidence="2">The sequence shown here is derived from an EMBL/GenBank/DDBJ whole genome shotgun (WGS) entry which is preliminary data.</text>
</comment>
<dbReference type="PANTHER" id="PTHR11177:SF144">
    <property type="entry name" value="CHITINASE 5"/>
    <property type="match status" value="1"/>
</dbReference>
<evidence type="ECO:0000313" key="3">
    <source>
        <dbReference type="Proteomes" id="UP001233172"/>
    </source>
</evidence>
<sequence>MLLNLATIMNKEMQISVMVDAFLLSFWSCALILPAKSNSTPTLTVSSMGQFQTVNDSRASAEMADQPNTSASSQTTRYVVNATDTVEHKADRLKLLLLKNDSVPNDKSKKLALIRVVCSFNSSSPHREEPYTFLIQNMSASLCTDLYYEHAVINDQTFGIQAVSELDIFPFDGNLYIPSYVAINDFKMTHSRLRTFLTITESSNISFSDLADGSSKLKSFVQSCVHQTRIWGFDGINIKWRRPPRLGSLVRIMQHLRTSFSEEKTLMNLPKLLLGVTLFGDITLYDDFEEVATLNKLVDQVTLLAFNDVEDGAGRTQLVSPLYAKKVKTFTVDPGSTKRPSTTQATEDVNGIHQQNDNIAFRFNSSSDSKAATSQIVDTTAENKIMDKRQTEDWTYINNLVSDFSQVYSPVSSGTTERSVPKMSKRATASSAEVNLHDSLNALVTHGVDKSKINAGITLIGHSYSLASENDHGINASTLGPEELYHKSGQVYFSDMCKIDSGVKMTASPEDSTPYWYRGQVWVSYEDVKSIQQKVNYLLDNHIGGVMVLSQSEDDSTGRSCGGEPFPVSRMVYDMSNVAQGLGHYSYSFPWVEYCGSGTVSGDSRHLFYQCLTLFFLTFVIYYSKLVL</sequence>
<gene>
    <name evidence="2" type="ORF">Bpfe_009208</name>
</gene>
<dbReference type="GO" id="GO:0006032">
    <property type="term" value="P:chitin catabolic process"/>
    <property type="evidence" value="ECO:0007669"/>
    <property type="project" value="TreeGrafter"/>
</dbReference>
<dbReference type="Gene3D" id="3.10.50.10">
    <property type="match status" value="1"/>
</dbReference>
<protein>
    <submittedName>
        <fullName evidence="2">Acidic mammalian chitinase</fullName>
    </submittedName>
</protein>
<dbReference type="SMART" id="SM00636">
    <property type="entry name" value="Glyco_18"/>
    <property type="match status" value="1"/>
</dbReference>
<accession>A0AAD8BWK9</accession>
<dbReference type="InterPro" id="IPR029070">
    <property type="entry name" value="Chitinase_insertion_sf"/>
</dbReference>
<dbReference type="InterPro" id="IPR011583">
    <property type="entry name" value="Chitinase_II/V-like_cat"/>
</dbReference>
<dbReference type="InterPro" id="IPR001223">
    <property type="entry name" value="Glyco_hydro18_cat"/>
</dbReference>
<dbReference type="InterPro" id="IPR017853">
    <property type="entry name" value="GH"/>
</dbReference>
<feature type="domain" description="GH18" evidence="1">
    <location>
        <begin position="114"/>
        <end position="579"/>
    </location>
</feature>
<dbReference type="AlphaFoldDB" id="A0AAD8BWK9"/>
<dbReference type="PROSITE" id="PS51910">
    <property type="entry name" value="GH18_2"/>
    <property type="match status" value="1"/>
</dbReference>
<dbReference type="GO" id="GO:0004568">
    <property type="term" value="F:chitinase activity"/>
    <property type="evidence" value="ECO:0007669"/>
    <property type="project" value="TreeGrafter"/>
</dbReference>
<keyword evidence="3" id="KW-1185">Reference proteome</keyword>
<dbReference type="GO" id="GO:0005576">
    <property type="term" value="C:extracellular region"/>
    <property type="evidence" value="ECO:0007669"/>
    <property type="project" value="TreeGrafter"/>
</dbReference>
<dbReference type="Pfam" id="PF00704">
    <property type="entry name" value="Glyco_hydro_18"/>
    <property type="match status" value="2"/>
</dbReference>
<evidence type="ECO:0000259" key="1">
    <source>
        <dbReference type="PROSITE" id="PS51910"/>
    </source>
</evidence>
<proteinExistence type="predicted"/>